<dbReference type="PANTHER" id="PTHR13068">
    <property type="entry name" value="CGI-12 PROTEIN-RELATED"/>
    <property type="match status" value="1"/>
</dbReference>
<protein>
    <submittedName>
        <fullName evidence="4">Uncharacterized protein</fullName>
    </submittedName>
</protein>
<evidence type="ECO:0000256" key="1">
    <source>
        <dbReference type="ARBA" id="ARBA00007692"/>
    </source>
</evidence>
<keyword evidence="2" id="KW-0804">Transcription</keyword>
<keyword evidence="2" id="KW-0806">Transcription termination</keyword>
<keyword evidence="3" id="KW-0809">Transit peptide</keyword>
<dbReference type="Gene3D" id="1.25.70.10">
    <property type="entry name" value="Transcription termination factor 3, mitochondrial"/>
    <property type="match status" value="1"/>
</dbReference>
<evidence type="ECO:0000313" key="4">
    <source>
        <dbReference type="EMBL" id="RCV11426.1"/>
    </source>
</evidence>
<sequence>MLRLRNLLLPLLRASPQIPSPIHHGDCRLLLSTSAAPFSLEDYLASKLSARAFNELSSAHHHPRFDPDAVLVLLSSIGLSRANIADVVAVDPLLLRCKVDRLEPRLLALRDRVGLSVPQIASFLAVGSRAVRSCRDVGSKIQFFVNFYGSFEKLLLVIKKNSSLNHLTSDLGRVCGMSDHDIAHLCSRSVRILSFTLEHLEEVVLRVEELGLTRSSAMFKRAVEALAQTTKEKYTARIEFLKNSLGCTESEVATALSKMPRILEISEQNLLRKIQFLVNEVGLEPQYILERLVLFTYSLEKRLVPRHHVIKKTFNLKFIDCHKDSVTGLADAYAAARGGDVPPSNQH</sequence>
<dbReference type="EMBL" id="CM003529">
    <property type="protein sequence ID" value="RCV11426.1"/>
    <property type="molecule type" value="Genomic_DNA"/>
</dbReference>
<keyword evidence="2" id="KW-0805">Transcription regulation</keyword>
<reference evidence="4" key="2">
    <citation type="submission" date="2015-07" db="EMBL/GenBank/DDBJ databases">
        <authorList>
            <person name="Noorani M."/>
        </authorList>
    </citation>
    <scope>NUCLEOTIDE SEQUENCE</scope>
    <source>
        <strain evidence="4">Yugu1</strain>
    </source>
</reference>
<dbReference type="InterPro" id="IPR003690">
    <property type="entry name" value="MTERF"/>
</dbReference>
<evidence type="ECO:0000256" key="3">
    <source>
        <dbReference type="ARBA" id="ARBA00022946"/>
    </source>
</evidence>
<dbReference type="InterPro" id="IPR038538">
    <property type="entry name" value="MTERF_sf"/>
</dbReference>
<name>A0A368Q060_SETIT</name>
<organism evidence="4">
    <name type="scientific">Setaria italica</name>
    <name type="common">Foxtail millet</name>
    <name type="synonym">Panicum italicum</name>
    <dbReference type="NCBI Taxonomy" id="4555"/>
    <lineage>
        <taxon>Eukaryota</taxon>
        <taxon>Viridiplantae</taxon>
        <taxon>Streptophyta</taxon>
        <taxon>Embryophyta</taxon>
        <taxon>Tracheophyta</taxon>
        <taxon>Spermatophyta</taxon>
        <taxon>Magnoliopsida</taxon>
        <taxon>Liliopsida</taxon>
        <taxon>Poales</taxon>
        <taxon>Poaceae</taxon>
        <taxon>PACMAD clade</taxon>
        <taxon>Panicoideae</taxon>
        <taxon>Panicodae</taxon>
        <taxon>Paniceae</taxon>
        <taxon>Cenchrinae</taxon>
        <taxon>Setaria</taxon>
    </lineage>
</organism>
<evidence type="ECO:0000256" key="2">
    <source>
        <dbReference type="ARBA" id="ARBA00022472"/>
    </source>
</evidence>
<comment type="similarity">
    <text evidence="1">Belongs to the mTERF family.</text>
</comment>
<dbReference type="Pfam" id="PF02536">
    <property type="entry name" value="mTERF"/>
    <property type="match status" value="1"/>
</dbReference>
<dbReference type="GO" id="GO:0006353">
    <property type="term" value="P:DNA-templated transcription termination"/>
    <property type="evidence" value="ECO:0007669"/>
    <property type="project" value="UniProtKB-KW"/>
</dbReference>
<accession>A0A368Q060</accession>
<dbReference type="OrthoDB" id="2017321at2759"/>
<dbReference type="PANTHER" id="PTHR13068:SF235">
    <property type="match status" value="1"/>
</dbReference>
<proteinExistence type="inferred from homology"/>
<gene>
    <name evidence="4" type="ORF">SETIT_2G184700v2</name>
</gene>
<reference evidence="4" key="1">
    <citation type="journal article" date="2012" name="Nat. Biotechnol.">
        <title>Reference genome sequence of the model plant Setaria.</title>
        <authorList>
            <person name="Bennetzen J.L."/>
            <person name="Schmutz J."/>
            <person name="Wang H."/>
            <person name="Percifield R."/>
            <person name="Hawkins J."/>
            <person name="Pontaroli A.C."/>
            <person name="Estep M."/>
            <person name="Feng L."/>
            <person name="Vaughn J.N."/>
            <person name="Grimwood J."/>
            <person name="Jenkins J."/>
            <person name="Barry K."/>
            <person name="Lindquist E."/>
            <person name="Hellsten U."/>
            <person name="Deshpande S."/>
            <person name="Wang X."/>
            <person name="Wu X."/>
            <person name="Mitros T."/>
            <person name="Triplett J."/>
            <person name="Yang X."/>
            <person name="Ye C.Y."/>
            <person name="Mauro-Herrera M."/>
            <person name="Wang L."/>
            <person name="Li P."/>
            <person name="Sharma M."/>
            <person name="Sharma R."/>
            <person name="Ronald P.C."/>
            <person name="Panaud O."/>
            <person name="Kellogg E.A."/>
            <person name="Brutnell T.P."/>
            <person name="Doust A.N."/>
            <person name="Tuskan G.A."/>
            <person name="Rokhsar D."/>
            <person name="Devos K.M."/>
        </authorList>
    </citation>
    <scope>NUCLEOTIDE SEQUENCE [LARGE SCALE GENOMIC DNA]</scope>
    <source>
        <strain evidence="4">Yugu1</strain>
    </source>
</reference>
<dbReference type="GO" id="GO:0003676">
    <property type="term" value="F:nucleic acid binding"/>
    <property type="evidence" value="ECO:0007669"/>
    <property type="project" value="InterPro"/>
</dbReference>
<dbReference type="SMART" id="SM00733">
    <property type="entry name" value="Mterf"/>
    <property type="match status" value="5"/>
</dbReference>
<dbReference type="AlphaFoldDB" id="A0A368Q060"/>